<name>R0KF03_EXST2</name>
<sequence length="330" mass="36939">MTTTTCRPEAPTQHSNINTRNEASKRNSGVEIQPRRHGTYDVHVVSPHVYPNQHHGSHFHSHSDIPSPSSASSPLQHEHEHETRRRTRHTDQERELERERAKNKAKIATTPIQTSTKNSSSPLPLPAWFTARDQRPSPDVDVDTGYVDSNRSRNRRNSVAMAAAAAAEIAHQSLSRDLHSMYSCTPSSASFSASRTSFSSPYSSFPSYPSRKATPSPSPSPSPSPGSDAQIHRAMHMHIRDRHDTGKEHVSVRSMWQRQRQWQQRGQYSDMCKAGYEGVLCGEYARDIGYTTAAAAAVAGERVARNGTGNRIVLVERRGEKCVFVRRRKQ</sequence>
<feature type="compositionally biased region" description="Basic and acidic residues" evidence="1">
    <location>
        <begin position="76"/>
        <end position="102"/>
    </location>
</feature>
<dbReference type="AlphaFoldDB" id="R0KF03"/>
<keyword evidence="3" id="KW-1185">Reference proteome</keyword>
<dbReference type="EMBL" id="KB908559">
    <property type="protein sequence ID" value="EOA87899.1"/>
    <property type="molecule type" value="Genomic_DNA"/>
</dbReference>
<dbReference type="HOGENOM" id="CLU_842399_0_0_1"/>
<evidence type="ECO:0000256" key="1">
    <source>
        <dbReference type="SAM" id="MobiDB-lite"/>
    </source>
</evidence>
<reference evidence="2 3" key="2">
    <citation type="journal article" date="2013" name="PLoS Genet.">
        <title>Comparative genome structure, secondary metabolite, and effector coding capacity across Cochliobolus pathogens.</title>
        <authorList>
            <person name="Condon B.J."/>
            <person name="Leng Y."/>
            <person name="Wu D."/>
            <person name="Bushley K.E."/>
            <person name="Ohm R.A."/>
            <person name="Otillar R."/>
            <person name="Martin J."/>
            <person name="Schackwitz W."/>
            <person name="Grimwood J."/>
            <person name="MohdZainudin N."/>
            <person name="Xue C."/>
            <person name="Wang R."/>
            <person name="Manning V.A."/>
            <person name="Dhillon B."/>
            <person name="Tu Z.J."/>
            <person name="Steffenson B.J."/>
            <person name="Salamov A."/>
            <person name="Sun H."/>
            <person name="Lowry S."/>
            <person name="LaButti K."/>
            <person name="Han J."/>
            <person name="Copeland A."/>
            <person name="Lindquist E."/>
            <person name="Barry K."/>
            <person name="Schmutz J."/>
            <person name="Baker S.E."/>
            <person name="Ciuffetti L.M."/>
            <person name="Grigoriev I.V."/>
            <person name="Zhong S."/>
            <person name="Turgeon B.G."/>
        </authorList>
    </citation>
    <scope>NUCLEOTIDE SEQUENCE [LARGE SCALE GENOMIC DNA]</scope>
    <source>
        <strain evidence="3">28A</strain>
    </source>
</reference>
<feature type="compositionally biased region" description="Low complexity" evidence="1">
    <location>
        <begin position="64"/>
        <end position="74"/>
    </location>
</feature>
<dbReference type="GeneID" id="19404433"/>
<feature type="compositionally biased region" description="Low complexity" evidence="1">
    <location>
        <begin position="202"/>
        <end position="211"/>
    </location>
</feature>
<gene>
    <name evidence="2" type="ORF">SETTUDRAFT_39026</name>
</gene>
<feature type="compositionally biased region" description="Polar residues" evidence="1">
    <location>
        <begin position="1"/>
        <end position="21"/>
    </location>
</feature>
<feature type="region of interest" description="Disordered" evidence="1">
    <location>
        <begin position="202"/>
        <end position="229"/>
    </location>
</feature>
<dbReference type="Proteomes" id="UP000016935">
    <property type="component" value="Unassembled WGS sequence"/>
</dbReference>
<dbReference type="RefSeq" id="XP_008024372.1">
    <property type="nucleotide sequence ID" value="XM_008026181.1"/>
</dbReference>
<feature type="region of interest" description="Disordered" evidence="1">
    <location>
        <begin position="1"/>
        <end position="156"/>
    </location>
</feature>
<protein>
    <submittedName>
        <fullName evidence="2">Uncharacterized protein</fullName>
    </submittedName>
</protein>
<feature type="compositionally biased region" description="Polar residues" evidence="1">
    <location>
        <begin position="110"/>
        <end position="122"/>
    </location>
</feature>
<proteinExistence type="predicted"/>
<evidence type="ECO:0000313" key="2">
    <source>
        <dbReference type="EMBL" id="EOA87899.1"/>
    </source>
</evidence>
<reference evidence="2 3" key="1">
    <citation type="journal article" date="2012" name="PLoS Pathog.">
        <title>Diverse lifestyles and strategies of plant pathogenesis encoded in the genomes of eighteen Dothideomycetes fungi.</title>
        <authorList>
            <person name="Ohm R.A."/>
            <person name="Feau N."/>
            <person name="Henrissat B."/>
            <person name="Schoch C.L."/>
            <person name="Horwitz B.A."/>
            <person name="Barry K.W."/>
            <person name="Condon B.J."/>
            <person name="Copeland A.C."/>
            <person name="Dhillon B."/>
            <person name="Glaser F."/>
            <person name="Hesse C.N."/>
            <person name="Kosti I."/>
            <person name="LaButti K."/>
            <person name="Lindquist E.A."/>
            <person name="Lucas S."/>
            <person name="Salamov A.A."/>
            <person name="Bradshaw R.E."/>
            <person name="Ciuffetti L."/>
            <person name="Hamelin R.C."/>
            <person name="Kema G.H.J."/>
            <person name="Lawrence C."/>
            <person name="Scott J.A."/>
            <person name="Spatafora J.W."/>
            <person name="Turgeon B.G."/>
            <person name="de Wit P.J.G.M."/>
            <person name="Zhong S."/>
            <person name="Goodwin S.B."/>
            <person name="Grigoriev I.V."/>
        </authorList>
    </citation>
    <scope>NUCLEOTIDE SEQUENCE [LARGE SCALE GENOMIC DNA]</scope>
    <source>
        <strain evidence="3">28A</strain>
    </source>
</reference>
<organism evidence="2 3">
    <name type="scientific">Exserohilum turcicum (strain 28A)</name>
    <name type="common">Northern leaf blight fungus</name>
    <name type="synonym">Setosphaeria turcica</name>
    <dbReference type="NCBI Taxonomy" id="671987"/>
    <lineage>
        <taxon>Eukaryota</taxon>
        <taxon>Fungi</taxon>
        <taxon>Dikarya</taxon>
        <taxon>Ascomycota</taxon>
        <taxon>Pezizomycotina</taxon>
        <taxon>Dothideomycetes</taxon>
        <taxon>Pleosporomycetidae</taxon>
        <taxon>Pleosporales</taxon>
        <taxon>Pleosporineae</taxon>
        <taxon>Pleosporaceae</taxon>
        <taxon>Exserohilum</taxon>
    </lineage>
</organism>
<evidence type="ECO:0000313" key="3">
    <source>
        <dbReference type="Proteomes" id="UP000016935"/>
    </source>
</evidence>
<accession>R0KF03</accession>